<dbReference type="EMBL" id="LT174585">
    <property type="protein sequence ID" value="CZQ25045.1"/>
    <property type="molecule type" value="Genomic_DNA"/>
</dbReference>
<reference evidence="3" key="1">
    <citation type="submission" date="2016-02" db="EMBL/GenBank/DDBJ databases">
        <authorList>
            <person name="Wen L."/>
            <person name="He K."/>
            <person name="Yang H."/>
        </authorList>
    </citation>
    <scope>NUCLEOTIDE SEQUENCE</scope>
    <source>
        <strain evidence="3">K263An</strain>
    </source>
</reference>
<reference evidence="3" key="2">
    <citation type="submission" date="2016-06" db="EMBL/GenBank/DDBJ databases">
        <title>Towards a vaccine: An investigation of Klebsiella pneumoniae surface antigens.</title>
        <authorList>
            <person name="Follador R."/>
            <person name="Heinz E."/>
            <person name="Wyres K.L."/>
            <person name="Ellington M.J."/>
            <person name="Kowarik M."/>
            <person name="Holt K.E."/>
            <person name="Thomson N.R."/>
        </authorList>
    </citation>
    <scope>NUCLEOTIDE SEQUENCE</scope>
    <source>
        <strain evidence="3">K263An</strain>
    </source>
</reference>
<dbReference type="EC" id="2.3.1.-" evidence="3"/>
<feature type="transmembrane region" description="Helical" evidence="1">
    <location>
        <begin position="320"/>
        <end position="343"/>
    </location>
</feature>
<organism evidence="3">
    <name type="scientific">Klebsiella pneumoniae</name>
    <dbReference type="NCBI Taxonomy" id="573"/>
    <lineage>
        <taxon>Bacteria</taxon>
        <taxon>Pseudomonadati</taxon>
        <taxon>Pseudomonadota</taxon>
        <taxon>Gammaproteobacteria</taxon>
        <taxon>Enterobacterales</taxon>
        <taxon>Enterobacteriaceae</taxon>
        <taxon>Klebsiella/Raoultella group</taxon>
        <taxon>Klebsiella</taxon>
        <taxon>Klebsiella pneumoniae complex</taxon>
    </lineage>
</organism>
<feature type="transmembrane region" description="Helical" evidence="1">
    <location>
        <begin position="291"/>
        <end position="313"/>
    </location>
</feature>
<feature type="transmembrane region" description="Helical" evidence="1">
    <location>
        <begin position="80"/>
        <end position="102"/>
    </location>
</feature>
<feature type="transmembrane region" description="Helical" evidence="1">
    <location>
        <begin position="12"/>
        <end position="30"/>
    </location>
</feature>
<feature type="transmembrane region" description="Helical" evidence="1">
    <location>
        <begin position="254"/>
        <end position="271"/>
    </location>
</feature>
<keyword evidence="1" id="KW-0472">Membrane</keyword>
<evidence type="ECO:0000259" key="2">
    <source>
        <dbReference type="Pfam" id="PF01757"/>
    </source>
</evidence>
<keyword evidence="1" id="KW-0812">Transmembrane</keyword>
<feature type="domain" description="Acyltransferase 3" evidence="2">
    <location>
        <begin position="5"/>
        <end position="335"/>
    </location>
</feature>
<feature type="transmembrane region" description="Helical" evidence="1">
    <location>
        <begin position="42"/>
        <end position="59"/>
    </location>
</feature>
<feature type="transmembrane region" description="Helical" evidence="1">
    <location>
        <begin position="182"/>
        <end position="199"/>
    </location>
</feature>
<dbReference type="InterPro" id="IPR050879">
    <property type="entry name" value="Acyltransferase_3"/>
</dbReference>
<dbReference type="InterPro" id="IPR002656">
    <property type="entry name" value="Acyl_transf_3_dom"/>
</dbReference>
<dbReference type="AlphaFoldDB" id="A0A193SEW7"/>
<protein>
    <submittedName>
        <fullName evidence="3">Acyltransferase</fullName>
        <ecNumber evidence="3">2.3.1.-</ecNumber>
    </submittedName>
</protein>
<evidence type="ECO:0000256" key="1">
    <source>
        <dbReference type="SAM" id="Phobius"/>
    </source>
</evidence>
<dbReference type="GO" id="GO:0016020">
    <property type="term" value="C:membrane"/>
    <property type="evidence" value="ECO:0007669"/>
    <property type="project" value="TreeGrafter"/>
</dbReference>
<dbReference type="PANTHER" id="PTHR23028">
    <property type="entry name" value="ACETYLTRANSFERASE"/>
    <property type="match status" value="1"/>
</dbReference>
<keyword evidence="1" id="KW-1133">Transmembrane helix</keyword>
<evidence type="ECO:0000313" key="3">
    <source>
        <dbReference type="EMBL" id="CZQ25045.1"/>
    </source>
</evidence>
<name>A0A193SEW7_KLEPN</name>
<dbReference type="Pfam" id="PF01757">
    <property type="entry name" value="Acyl_transf_3"/>
    <property type="match status" value="1"/>
</dbReference>
<dbReference type="GO" id="GO:0000271">
    <property type="term" value="P:polysaccharide biosynthetic process"/>
    <property type="evidence" value="ECO:0007669"/>
    <property type="project" value="TreeGrafter"/>
</dbReference>
<dbReference type="PANTHER" id="PTHR23028:SF53">
    <property type="entry name" value="ACYL_TRANSF_3 DOMAIN-CONTAINING PROTEIN"/>
    <property type="match status" value="1"/>
</dbReference>
<proteinExistence type="predicted"/>
<feature type="transmembrane region" description="Helical" evidence="1">
    <location>
        <begin position="154"/>
        <end position="176"/>
    </location>
</feature>
<keyword evidence="3" id="KW-0012">Acyltransferase</keyword>
<sequence>MRYIKELEGLRGLMALWVVFGHSLAALPLINTHLPPTALNSYAVDVFIILSGFVIFFMIDNKKQPYLQYITQRFFRIFPLYILVLIVSIILIGFTRDVFLLYPEAHATTRRIALIDEYLEYPAAHFLAHITLLQGLIPGFLLKDSAYTIVGQAWSISVEWQFYILAPFLFFLASHLRSPRNIIVLFLIAVFMLVFGFYLSGGFLGNNFAPFLIGFLSFFVYKNSEKIAFSQLQYVIILAIILFAFFLRKDAMPYIIWCIVLGFIMIYHKTNQNNFVVRFLDNKFVLFLGKISYSIYLVHMVVLVFVLHLRYLLNINGIEAYFFVVSVTFLTTIFLSSITYYFVEQPFIKVGKKLSNKFK</sequence>
<feature type="transmembrane region" description="Helical" evidence="1">
    <location>
        <begin position="227"/>
        <end position="247"/>
    </location>
</feature>
<gene>
    <name evidence="3" type="primary">wcpG</name>
</gene>
<dbReference type="GO" id="GO:0016747">
    <property type="term" value="F:acyltransferase activity, transferring groups other than amino-acyl groups"/>
    <property type="evidence" value="ECO:0007669"/>
    <property type="project" value="InterPro"/>
</dbReference>
<accession>A0A193SEW7</accession>
<keyword evidence="3" id="KW-0808">Transferase</keyword>